<dbReference type="EMBL" id="JAQIZT010000007">
    <property type="protein sequence ID" value="KAJ6991142.1"/>
    <property type="molecule type" value="Genomic_DNA"/>
</dbReference>
<proteinExistence type="predicted"/>
<protein>
    <submittedName>
        <fullName evidence="1">Uncharacterized protein</fullName>
    </submittedName>
</protein>
<dbReference type="Proteomes" id="UP001164929">
    <property type="component" value="Chromosome 7"/>
</dbReference>
<name>A0AAD6VX80_9ROSI</name>
<dbReference type="AlphaFoldDB" id="A0AAD6VX80"/>
<organism evidence="1 2">
    <name type="scientific">Populus alba x Populus x berolinensis</name>
    <dbReference type="NCBI Taxonomy" id="444605"/>
    <lineage>
        <taxon>Eukaryota</taxon>
        <taxon>Viridiplantae</taxon>
        <taxon>Streptophyta</taxon>
        <taxon>Embryophyta</taxon>
        <taxon>Tracheophyta</taxon>
        <taxon>Spermatophyta</taxon>
        <taxon>Magnoliopsida</taxon>
        <taxon>eudicotyledons</taxon>
        <taxon>Gunneridae</taxon>
        <taxon>Pentapetalae</taxon>
        <taxon>rosids</taxon>
        <taxon>fabids</taxon>
        <taxon>Malpighiales</taxon>
        <taxon>Salicaceae</taxon>
        <taxon>Saliceae</taxon>
        <taxon>Populus</taxon>
    </lineage>
</organism>
<gene>
    <name evidence="1" type="ORF">NC653_019373</name>
</gene>
<evidence type="ECO:0000313" key="1">
    <source>
        <dbReference type="EMBL" id="KAJ6991142.1"/>
    </source>
</evidence>
<evidence type="ECO:0000313" key="2">
    <source>
        <dbReference type="Proteomes" id="UP001164929"/>
    </source>
</evidence>
<sequence length="33" mass="3903">MPLHGSSYSGLALQRLACRRINKFPIWEDEREK</sequence>
<keyword evidence="2" id="KW-1185">Reference proteome</keyword>
<comment type="caution">
    <text evidence="1">The sequence shown here is derived from an EMBL/GenBank/DDBJ whole genome shotgun (WGS) entry which is preliminary data.</text>
</comment>
<accession>A0AAD6VX80</accession>
<reference evidence="1" key="1">
    <citation type="journal article" date="2023" name="Mol. Ecol. Resour.">
        <title>Chromosome-level genome assembly of a triploid poplar Populus alba 'Berolinensis'.</title>
        <authorList>
            <person name="Chen S."/>
            <person name="Yu Y."/>
            <person name="Wang X."/>
            <person name="Wang S."/>
            <person name="Zhang T."/>
            <person name="Zhou Y."/>
            <person name="He R."/>
            <person name="Meng N."/>
            <person name="Wang Y."/>
            <person name="Liu W."/>
            <person name="Liu Z."/>
            <person name="Liu J."/>
            <person name="Guo Q."/>
            <person name="Huang H."/>
            <person name="Sederoff R.R."/>
            <person name="Wang G."/>
            <person name="Qu G."/>
            <person name="Chen S."/>
        </authorList>
    </citation>
    <scope>NUCLEOTIDE SEQUENCE</scope>
    <source>
        <strain evidence="1">SC-2020</strain>
    </source>
</reference>